<evidence type="ECO:0000313" key="3">
    <source>
        <dbReference type="Proteomes" id="UP000291116"/>
    </source>
</evidence>
<proteinExistence type="predicted"/>
<protein>
    <submittedName>
        <fullName evidence="2">Uncharacterized protein</fullName>
    </submittedName>
</protein>
<feature type="region of interest" description="Disordered" evidence="1">
    <location>
        <begin position="182"/>
        <end position="253"/>
    </location>
</feature>
<gene>
    <name evidence="2" type="ORF">PSNMU_V1.4_AUG-EV-PASAV3_0120990</name>
</gene>
<accession>A0A448ZSL2</accession>
<evidence type="ECO:0000313" key="2">
    <source>
        <dbReference type="EMBL" id="VEU45028.1"/>
    </source>
</evidence>
<feature type="compositionally biased region" description="Basic residues" evidence="1">
    <location>
        <begin position="20"/>
        <end position="35"/>
    </location>
</feature>
<feature type="compositionally biased region" description="Polar residues" evidence="1">
    <location>
        <begin position="44"/>
        <end position="69"/>
    </location>
</feature>
<feature type="compositionally biased region" description="Low complexity" evidence="1">
    <location>
        <begin position="221"/>
        <end position="233"/>
    </location>
</feature>
<reference evidence="2 3" key="1">
    <citation type="submission" date="2019-01" db="EMBL/GenBank/DDBJ databases">
        <authorList>
            <person name="Ferrante I. M."/>
        </authorList>
    </citation>
    <scope>NUCLEOTIDE SEQUENCE [LARGE SCALE GENOMIC DNA]</scope>
    <source>
        <strain evidence="2 3">B856</strain>
    </source>
</reference>
<dbReference type="EMBL" id="CAACVS010000680">
    <property type="protein sequence ID" value="VEU45028.1"/>
    <property type="molecule type" value="Genomic_DNA"/>
</dbReference>
<feature type="region of interest" description="Disordered" evidence="1">
    <location>
        <begin position="12"/>
        <end position="69"/>
    </location>
</feature>
<dbReference type="AlphaFoldDB" id="A0A448ZSL2"/>
<feature type="compositionally biased region" description="Pro residues" evidence="1">
    <location>
        <begin position="234"/>
        <end position="246"/>
    </location>
</feature>
<dbReference type="Proteomes" id="UP000291116">
    <property type="component" value="Unassembled WGS sequence"/>
</dbReference>
<sequence>MTKKTQFAFAAQAQNVIGGRGRKNKGGGNRNGHRRTYSEDTDNTDGAGSLTYSATSSVQSGGSAAGESTDSSFADIMRVLDLQDEKQLKEFIKKEGYSSVDELQKKRGWATSGTSVTSSLAYSTDGESALEGTKLLQTIAGQPSDSFGFDGGSTIEDENLNLLFAPAAPAIVKKTKGNKVVLGKDKAAKRNSTNTQSRSSNNSVGNRSYGTPEQKDRRNYSHSPTSSTKSTPVKSPPSDPGTPPLPTKKYFTKDGMIMEEDDDVWYKEWWMSCFPDAFKNLMPKR</sequence>
<name>A0A448ZSL2_9STRA</name>
<evidence type="ECO:0000256" key="1">
    <source>
        <dbReference type="SAM" id="MobiDB-lite"/>
    </source>
</evidence>
<dbReference type="OrthoDB" id="44170at2759"/>
<feature type="compositionally biased region" description="Low complexity" evidence="1">
    <location>
        <begin position="190"/>
        <end position="208"/>
    </location>
</feature>
<organism evidence="2 3">
    <name type="scientific">Pseudo-nitzschia multistriata</name>
    <dbReference type="NCBI Taxonomy" id="183589"/>
    <lineage>
        <taxon>Eukaryota</taxon>
        <taxon>Sar</taxon>
        <taxon>Stramenopiles</taxon>
        <taxon>Ochrophyta</taxon>
        <taxon>Bacillariophyta</taxon>
        <taxon>Bacillariophyceae</taxon>
        <taxon>Bacillariophycidae</taxon>
        <taxon>Bacillariales</taxon>
        <taxon>Bacillariaceae</taxon>
        <taxon>Pseudo-nitzschia</taxon>
    </lineage>
</organism>
<keyword evidence="3" id="KW-1185">Reference proteome</keyword>